<dbReference type="EMBL" id="CP032630">
    <property type="protein sequence ID" value="AYF99235.1"/>
    <property type="molecule type" value="Genomic_DNA"/>
</dbReference>
<keyword evidence="2" id="KW-1185">Reference proteome</keyword>
<name>A0A387BDQ4_9MICO</name>
<protein>
    <submittedName>
        <fullName evidence="1">Uncharacterized protein</fullName>
    </submittedName>
</protein>
<accession>A0A387BDQ4</accession>
<dbReference type="OrthoDB" id="4947318at2"/>
<proteinExistence type="predicted"/>
<reference evidence="2" key="1">
    <citation type="submission" date="2018-09" db="EMBL/GenBank/DDBJ databases">
        <title>Genome sequencing of strain 2DFWR-13.</title>
        <authorList>
            <person name="Heo J."/>
            <person name="Kim S.-J."/>
            <person name="Kwon S.-W."/>
        </authorList>
    </citation>
    <scope>NUCLEOTIDE SEQUENCE [LARGE SCALE GENOMIC DNA]</scope>
    <source>
        <strain evidence="2">2DFWR-13</strain>
    </source>
</reference>
<dbReference type="AlphaFoldDB" id="A0A387BDQ4"/>
<sequence>MADGPDPEATPGSAPDAPAVAIRVTRTGGIAGIRRGWRVESGEPDGWAGLVDACPWDEGAVPDGADRFTWCIEVHAPEPERRAEVPETAMRGPWRELVERVRDEGEPVRARRGGADA</sequence>
<dbReference type="Pfam" id="PF20242">
    <property type="entry name" value="Emfourin"/>
    <property type="match status" value="1"/>
</dbReference>
<organism evidence="1 2">
    <name type="scientific">Protaetiibacter intestinalis</name>
    <dbReference type="NCBI Taxonomy" id="2419774"/>
    <lineage>
        <taxon>Bacteria</taxon>
        <taxon>Bacillati</taxon>
        <taxon>Actinomycetota</taxon>
        <taxon>Actinomycetes</taxon>
        <taxon>Micrococcales</taxon>
        <taxon>Microbacteriaceae</taxon>
        <taxon>Protaetiibacter</taxon>
    </lineage>
</organism>
<dbReference type="RefSeq" id="WP_120763604.1">
    <property type="nucleotide sequence ID" value="NZ_CP032630.1"/>
</dbReference>
<gene>
    <name evidence="1" type="ORF">D7I47_13860</name>
</gene>
<dbReference type="InterPro" id="IPR049457">
    <property type="entry name" value="Emfourin"/>
</dbReference>
<evidence type="ECO:0000313" key="1">
    <source>
        <dbReference type="EMBL" id="AYF99235.1"/>
    </source>
</evidence>
<dbReference type="KEGG" id="lyd:D7I47_13860"/>
<dbReference type="Proteomes" id="UP000278886">
    <property type="component" value="Chromosome"/>
</dbReference>
<evidence type="ECO:0000313" key="2">
    <source>
        <dbReference type="Proteomes" id="UP000278886"/>
    </source>
</evidence>